<feature type="transmembrane region" description="Helical" evidence="2">
    <location>
        <begin position="33"/>
        <end position="56"/>
    </location>
</feature>
<evidence type="ECO:0000313" key="3">
    <source>
        <dbReference type="EMBL" id="MBA9002843.1"/>
    </source>
</evidence>
<evidence type="ECO:0000313" key="4">
    <source>
        <dbReference type="Proteomes" id="UP000539313"/>
    </source>
</evidence>
<feature type="transmembrane region" description="Helical" evidence="2">
    <location>
        <begin position="126"/>
        <end position="143"/>
    </location>
</feature>
<dbReference type="RefSeq" id="WP_182704768.1">
    <property type="nucleotide sequence ID" value="NZ_JACJII010000001.1"/>
</dbReference>
<accession>A0A7W3MVV6</accession>
<feature type="region of interest" description="Disordered" evidence="1">
    <location>
        <begin position="311"/>
        <end position="333"/>
    </location>
</feature>
<comment type="caution">
    <text evidence="3">The sequence shown here is derived from an EMBL/GenBank/DDBJ whole genome shotgun (WGS) entry which is preliminary data.</text>
</comment>
<feature type="transmembrane region" description="Helical" evidence="2">
    <location>
        <begin position="102"/>
        <end position="120"/>
    </location>
</feature>
<dbReference type="Pfam" id="PF10935">
    <property type="entry name" value="DUF2637"/>
    <property type="match status" value="1"/>
</dbReference>
<dbReference type="EMBL" id="JACJII010000001">
    <property type="protein sequence ID" value="MBA9002843.1"/>
    <property type="molecule type" value="Genomic_DNA"/>
</dbReference>
<dbReference type="Proteomes" id="UP000539313">
    <property type="component" value="Unassembled WGS sequence"/>
</dbReference>
<name>A0A7W3MVV6_9ACTN</name>
<feature type="compositionally biased region" description="Acidic residues" evidence="1">
    <location>
        <begin position="324"/>
        <end position="333"/>
    </location>
</feature>
<feature type="compositionally biased region" description="Basic and acidic residues" evidence="1">
    <location>
        <begin position="311"/>
        <end position="323"/>
    </location>
</feature>
<protein>
    <recommendedName>
        <fullName evidence="5">DUF2637 domain-containing protein</fullName>
    </recommendedName>
</protein>
<keyword evidence="4" id="KW-1185">Reference proteome</keyword>
<organism evidence="3 4">
    <name type="scientific">Thermomonospora cellulosilytica</name>
    <dbReference type="NCBI Taxonomy" id="1411118"/>
    <lineage>
        <taxon>Bacteria</taxon>
        <taxon>Bacillati</taxon>
        <taxon>Actinomycetota</taxon>
        <taxon>Actinomycetes</taxon>
        <taxon>Streptosporangiales</taxon>
        <taxon>Thermomonosporaceae</taxon>
        <taxon>Thermomonospora</taxon>
    </lineage>
</organism>
<proteinExistence type="predicted"/>
<keyword evidence="2" id="KW-0812">Transmembrane</keyword>
<reference evidence="3 4" key="1">
    <citation type="submission" date="2020-08" db="EMBL/GenBank/DDBJ databases">
        <title>Sequencing the genomes of 1000 actinobacteria strains.</title>
        <authorList>
            <person name="Klenk H.-P."/>
        </authorList>
    </citation>
    <scope>NUCLEOTIDE SEQUENCE [LARGE SCALE GENOMIC DNA]</scope>
    <source>
        <strain evidence="3 4">DSM 45823</strain>
    </source>
</reference>
<feature type="transmembrane region" description="Helical" evidence="2">
    <location>
        <begin position="68"/>
        <end position="90"/>
    </location>
</feature>
<gene>
    <name evidence="3" type="ORF">HNR21_001725</name>
</gene>
<evidence type="ECO:0000256" key="1">
    <source>
        <dbReference type="SAM" id="MobiDB-lite"/>
    </source>
</evidence>
<dbReference type="AlphaFoldDB" id="A0A7W3MVV6"/>
<evidence type="ECO:0000256" key="2">
    <source>
        <dbReference type="SAM" id="Phobius"/>
    </source>
</evidence>
<keyword evidence="2" id="KW-0472">Membrane</keyword>
<evidence type="ECO:0008006" key="5">
    <source>
        <dbReference type="Google" id="ProtNLM"/>
    </source>
</evidence>
<keyword evidence="2" id="KW-1133">Transmembrane helix</keyword>
<sequence length="333" mass="37157">MNRDNTLNVHPLFERGRSSAAQVGMRHRTAVKAVTIVLAPLILALAVLGGVGSFTTVRDMARPWFGELAWIVPVGMDIGIFLLLAWDLLMEYVSLPWPVLRWVAWTFIGGTVAVNVLAAGGDPAGIVMHAAMPVLFVTVVEGVRHLIRQWVGLATGTRIERIPPARWLLAPVSTGLLWRRMVLWHVTSYQHALDLERRRLLTVSALQQEHGRWAWRWRAPLATRIALRRLPTPVIRPNAAGAPPLPEPASLFDHTDARPEPFEDALLEATRRLLDEAEQRGIRLSQSNLARRLRALGFAIANERLAELRAAAEGHERPGRAEDDHEPCDESED</sequence>
<dbReference type="InterPro" id="IPR021235">
    <property type="entry name" value="DUF2637"/>
</dbReference>